<gene>
    <name evidence="1" type="ORF">R5R35_004964</name>
</gene>
<reference evidence="1 2" key="1">
    <citation type="submission" date="2024-03" db="EMBL/GenBank/DDBJ databases">
        <title>The genome assembly and annotation of the cricket Gryllus longicercus Weissman &amp; Gray.</title>
        <authorList>
            <person name="Szrajer S."/>
            <person name="Gray D."/>
            <person name="Ylla G."/>
        </authorList>
    </citation>
    <scope>NUCLEOTIDE SEQUENCE [LARGE SCALE GENOMIC DNA]</scope>
    <source>
        <strain evidence="1">DAG 2021-001</strain>
        <tissue evidence="1">Whole body minus gut</tissue>
    </source>
</reference>
<accession>A0AAN9W2H5</accession>
<name>A0AAN9W2H5_9ORTH</name>
<sequence length="67" mass="7685">MRALAGAINGPRSPQRRLRSFVARGQPLEGEAEALGSKTYISRIQESIRKLQDIQTMVFRRNREESR</sequence>
<comment type="caution">
    <text evidence="1">The sequence shown here is derived from an EMBL/GenBank/DDBJ whole genome shotgun (WGS) entry which is preliminary data.</text>
</comment>
<evidence type="ECO:0000313" key="2">
    <source>
        <dbReference type="Proteomes" id="UP001378592"/>
    </source>
</evidence>
<protein>
    <submittedName>
        <fullName evidence="1">Uncharacterized protein</fullName>
    </submittedName>
</protein>
<keyword evidence="2" id="KW-1185">Reference proteome</keyword>
<evidence type="ECO:0000313" key="1">
    <source>
        <dbReference type="EMBL" id="KAK7867963.1"/>
    </source>
</evidence>
<dbReference type="Proteomes" id="UP001378592">
    <property type="component" value="Unassembled WGS sequence"/>
</dbReference>
<proteinExistence type="predicted"/>
<dbReference type="AlphaFoldDB" id="A0AAN9W2H5"/>
<dbReference type="EMBL" id="JAZDUA010000104">
    <property type="protein sequence ID" value="KAK7867963.1"/>
    <property type="molecule type" value="Genomic_DNA"/>
</dbReference>
<organism evidence="1 2">
    <name type="scientific">Gryllus longicercus</name>
    <dbReference type="NCBI Taxonomy" id="2509291"/>
    <lineage>
        <taxon>Eukaryota</taxon>
        <taxon>Metazoa</taxon>
        <taxon>Ecdysozoa</taxon>
        <taxon>Arthropoda</taxon>
        <taxon>Hexapoda</taxon>
        <taxon>Insecta</taxon>
        <taxon>Pterygota</taxon>
        <taxon>Neoptera</taxon>
        <taxon>Polyneoptera</taxon>
        <taxon>Orthoptera</taxon>
        <taxon>Ensifera</taxon>
        <taxon>Gryllidea</taxon>
        <taxon>Grylloidea</taxon>
        <taxon>Gryllidae</taxon>
        <taxon>Gryllinae</taxon>
        <taxon>Gryllus</taxon>
    </lineage>
</organism>